<dbReference type="Pfam" id="PF13263">
    <property type="entry name" value="PHP_C"/>
    <property type="match status" value="1"/>
</dbReference>
<protein>
    <submittedName>
        <fullName evidence="1">DNA helicase UvrD</fullName>
    </submittedName>
</protein>
<keyword evidence="1" id="KW-0547">Nucleotide-binding</keyword>
<dbReference type="AlphaFoldDB" id="A0A2G9YTQ7"/>
<organism evidence="1 2">
    <name type="scientific">Candidatus Nealsonbacteria bacterium CG23_combo_of_CG06-09_8_20_14_all_40_13</name>
    <dbReference type="NCBI Taxonomy" id="1974724"/>
    <lineage>
        <taxon>Bacteria</taxon>
        <taxon>Candidatus Nealsoniibacteriota</taxon>
    </lineage>
</organism>
<dbReference type="EMBL" id="PCRM01000010">
    <property type="protein sequence ID" value="PIP21881.1"/>
    <property type="molecule type" value="Genomic_DNA"/>
</dbReference>
<keyword evidence="1" id="KW-0378">Hydrolase</keyword>
<dbReference type="InterPro" id="IPR016195">
    <property type="entry name" value="Pol/histidinol_Pase-like"/>
</dbReference>
<proteinExistence type="predicted"/>
<dbReference type="SUPFAM" id="SSF89550">
    <property type="entry name" value="PHP domain-like"/>
    <property type="match status" value="1"/>
</dbReference>
<sequence>MRVVADFHLHSKYSRATSRDMDLDNISKWANFKGIDLVGTADFTHPFWFSEIKKKLEQLPNGLLKLKDGKGPNFILTTEISNIYTWQGKVRKIHLLIFAPSIDTVLKINNKLSTIGNLYADGRPIIGISAYNLAQIIFDIDPRCVIVPAHAWTPWFSIFGSKSGFDKIEECFQDLSDKIFAIETGLSSDAQMNWRLSALDKISLISCSDAHSPQNLGRELTVFDLPEPSYEGIMDALKTKNPQKILYTVEFFPEEGKYHFDGHRACNIVLSPKEAKTAKNICPVCKKPLTIGVLHRVDDLADRDENYQAPNFPGFKKLVPLQEVIAISLGQGKVSQAVMQEYLKLINIYGNEFNILVDTPLEKLTANQPKVLEGIKAMRQGQIKVEPGYDGVYGKVEIILPKDELSQESLF</sequence>
<accession>A0A2G9YTQ7</accession>
<dbReference type="PANTHER" id="PTHR40084">
    <property type="entry name" value="PHOSPHOHYDROLASE, PHP FAMILY"/>
    <property type="match status" value="1"/>
</dbReference>
<dbReference type="Proteomes" id="UP000231567">
    <property type="component" value="Unassembled WGS sequence"/>
</dbReference>
<dbReference type="GO" id="GO:0004386">
    <property type="term" value="F:helicase activity"/>
    <property type="evidence" value="ECO:0007669"/>
    <property type="project" value="UniProtKB-KW"/>
</dbReference>
<gene>
    <name evidence="1" type="ORF">COX39_00490</name>
</gene>
<keyword evidence="1" id="KW-0067">ATP-binding</keyword>
<evidence type="ECO:0000313" key="1">
    <source>
        <dbReference type="EMBL" id="PIP21881.1"/>
    </source>
</evidence>
<evidence type="ECO:0000313" key="2">
    <source>
        <dbReference type="Proteomes" id="UP000231567"/>
    </source>
</evidence>
<comment type="caution">
    <text evidence="1">The sequence shown here is derived from an EMBL/GenBank/DDBJ whole genome shotgun (WGS) entry which is preliminary data.</text>
</comment>
<name>A0A2G9YTQ7_9BACT</name>
<reference evidence="1 2" key="1">
    <citation type="submission" date="2017-09" db="EMBL/GenBank/DDBJ databases">
        <title>Depth-based differentiation of microbial function through sediment-hosted aquifers and enrichment of novel symbionts in the deep terrestrial subsurface.</title>
        <authorList>
            <person name="Probst A.J."/>
            <person name="Ladd B."/>
            <person name="Jarett J.K."/>
            <person name="Geller-Mcgrath D.E."/>
            <person name="Sieber C.M."/>
            <person name="Emerson J.B."/>
            <person name="Anantharaman K."/>
            <person name="Thomas B.C."/>
            <person name="Malmstrom R."/>
            <person name="Stieglmeier M."/>
            <person name="Klingl A."/>
            <person name="Woyke T."/>
            <person name="Ryan C.M."/>
            <person name="Banfield J.F."/>
        </authorList>
    </citation>
    <scope>NUCLEOTIDE SEQUENCE [LARGE SCALE GENOMIC DNA]</scope>
    <source>
        <strain evidence="1">CG23_combo_of_CG06-09_8_20_14_all_40_13</strain>
    </source>
</reference>
<dbReference type="CDD" id="cd19067">
    <property type="entry name" value="PfuEndoQ-like"/>
    <property type="match status" value="1"/>
</dbReference>
<dbReference type="PANTHER" id="PTHR40084:SF1">
    <property type="entry name" value="PHOSPHOTRANSFERASE"/>
    <property type="match status" value="1"/>
</dbReference>
<dbReference type="Gene3D" id="3.20.20.140">
    <property type="entry name" value="Metal-dependent hydrolases"/>
    <property type="match status" value="1"/>
</dbReference>
<keyword evidence="1" id="KW-0347">Helicase</keyword>